<proteinExistence type="predicted"/>
<accession>A0AAD0NS00</accession>
<keyword evidence="1" id="KW-0456">Lyase</keyword>
<reference evidence="1 2" key="1">
    <citation type="submission" date="2016-04" db="EMBL/GenBank/DDBJ databases">
        <title>Complete genome sequence of the haloalkaliphilic hydrocarbon-degrading bacterium Dietzia psychralcaliphila ILA-1T, isolated from a drain of a fish product-processing plant.</title>
        <authorList>
            <person name="Zhao J."/>
            <person name="Hu B."/>
            <person name="Geng S."/>
            <person name="Nie Y."/>
            <person name="Tang Y."/>
        </authorList>
    </citation>
    <scope>NUCLEOTIDE SEQUENCE [LARGE SCALE GENOMIC DNA]</scope>
    <source>
        <strain evidence="1 2">ILA-1</strain>
    </source>
</reference>
<protein>
    <submittedName>
        <fullName evidence="1">DNA lyase</fullName>
    </submittedName>
</protein>
<dbReference type="GO" id="GO:0016829">
    <property type="term" value="F:lyase activity"/>
    <property type="evidence" value="ECO:0007669"/>
    <property type="project" value="UniProtKB-KW"/>
</dbReference>
<dbReference type="Proteomes" id="UP000244903">
    <property type="component" value="Chromosome"/>
</dbReference>
<dbReference type="EMBL" id="CP015453">
    <property type="protein sequence ID" value="AWH96868.1"/>
    <property type="molecule type" value="Genomic_DNA"/>
</dbReference>
<dbReference type="InterPro" id="IPR004260">
    <property type="entry name" value="Pyr-dimer_DNA_glycosylase"/>
</dbReference>
<keyword evidence="2" id="KW-1185">Reference proteome</keyword>
<gene>
    <name evidence="1" type="ORF">A6048_16750</name>
</gene>
<dbReference type="KEGG" id="dpc:A6048_16750"/>
<evidence type="ECO:0000313" key="2">
    <source>
        <dbReference type="Proteomes" id="UP000244903"/>
    </source>
</evidence>
<organism evidence="1 2">
    <name type="scientific">Dietzia psychralcaliphila</name>
    <dbReference type="NCBI Taxonomy" id="139021"/>
    <lineage>
        <taxon>Bacteria</taxon>
        <taxon>Bacillati</taxon>
        <taxon>Actinomycetota</taxon>
        <taxon>Actinomycetes</taxon>
        <taxon>Mycobacteriales</taxon>
        <taxon>Dietziaceae</taxon>
        <taxon>Dietzia</taxon>
    </lineage>
</organism>
<dbReference type="Pfam" id="PF03013">
    <property type="entry name" value="Pyr_excise"/>
    <property type="match status" value="1"/>
</dbReference>
<evidence type="ECO:0000313" key="1">
    <source>
        <dbReference type="EMBL" id="AWH96868.1"/>
    </source>
</evidence>
<dbReference type="AlphaFoldDB" id="A0AAD0NS00"/>
<name>A0AAD0NS00_9ACTN</name>
<dbReference type="RefSeq" id="WP_107746989.1">
    <property type="nucleotide sequence ID" value="NZ_CP015453.1"/>
</dbReference>
<sequence>MRLWSIHPDQLDRAALVAGWREGLLAQKVLRGLTKGYLHHPQLERFRTMRDPVAGIATWLHGLADAADARGYRFDRTRIALPAGGGRLDLTDGQLALEWRHLRDKLGVRDPAWLGGLTTPRSHPMFDLVPGPVAAWERSPHPEA</sequence>